<sequence length="316" mass="33909">MLYILSLFAGLVLAVQNPYNVNLDKQLSSPILAGFMTYIIGTIEFLIALFVLRINVISVLSETFQKGFPWFIGGVLGAIYITSIIILFPKLGPIKAVIYPTLGQVTSGILIDAMGWFNVQQSPLNMIKIIGLVLLIIGVILSAYTPKVNKLKDVNSNNWLLCIWGFVAGILSTIQGIFNGNLGTLLHETAEFQNSAALTASIASSFIAFLFGTLLLLIVVSVNQELTPGKFVFGARSGTAWAASSMGAFFVLCMTILNPTIGPGLTVSLSIIGLMIGSIIIEHNGLFQVPKNKTTQLKIISVAVFTIGIIIIKVVG</sequence>
<accession>A0ABD4XHC3</accession>
<dbReference type="AlphaFoldDB" id="A0ABD4XHC3"/>
<dbReference type="Pfam" id="PF04657">
    <property type="entry name" value="DMT_YdcZ"/>
    <property type="match status" value="2"/>
</dbReference>
<feature type="transmembrane region" description="Helical" evidence="1">
    <location>
        <begin position="240"/>
        <end position="261"/>
    </location>
</feature>
<feature type="transmembrane region" description="Helical" evidence="1">
    <location>
        <begin position="198"/>
        <end position="220"/>
    </location>
</feature>
<name>A0ABD4XHC3_WEIPA</name>
<keyword evidence="1" id="KW-1133">Transmembrane helix</keyword>
<organism evidence="2 3">
    <name type="scientific">Weissella paramesenteroides</name>
    <name type="common">Leuconostoc paramesenteroides</name>
    <dbReference type="NCBI Taxonomy" id="1249"/>
    <lineage>
        <taxon>Bacteria</taxon>
        <taxon>Bacillati</taxon>
        <taxon>Bacillota</taxon>
        <taxon>Bacilli</taxon>
        <taxon>Lactobacillales</taxon>
        <taxon>Lactobacillaceae</taxon>
        <taxon>Weissella</taxon>
    </lineage>
</organism>
<dbReference type="EMBL" id="JAANXN010000003">
    <property type="protein sequence ID" value="MDF8370538.1"/>
    <property type="molecule type" value="Genomic_DNA"/>
</dbReference>
<keyword evidence="1" id="KW-0812">Transmembrane</keyword>
<dbReference type="Proteomes" id="UP001215461">
    <property type="component" value="Unassembled WGS sequence"/>
</dbReference>
<gene>
    <name evidence="2" type="ORF">G9403_02520</name>
</gene>
<evidence type="ECO:0000313" key="3">
    <source>
        <dbReference type="Proteomes" id="UP001215461"/>
    </source>
</evidence>
<proteinExistence type="predicted"/>
<keyword evidence="1" id="KW-0472">Membrane</keyword>
<protein>
    <submittedName>
        <fullName evidence="2">DMT family transporter</fullName>
    </submittedName>
</protein>
<feature type="transmembrane region" description="Helical" evidence="1">
    <location>
        <begin position="299"/>
        <end position="315"/>
    </location>
</feature>
<dbReference type="InterPro" id="IPR006750">
    <property type="entry name" value="YdcZ"/>
</dbReference>
<comment type="caution">
    <text evidence="2">The sequence shown here is derived from an EMBL/GenBank/DDBJ whole genome shotgun (WGS) entry which is preliminary data.</text>
</comment>
<reference evidence="2 3" key="1">
    <citation type="submission" date="2020-03" db="EMBL/GenBank/DDBJ databases">
        <title>Comparative genomics of Weissella paramesenteroides.</title>
        <authorList>
            <person name="Kant R."/>
            <person name="Takala T."/>
            <person name="Saris P."/>
        </authorList>
    </citation>
    <scope>NUCLEOTIDE SEQUENCE [LARGE SCALE GENOMIC DNA]</scope>
    <source>
        <strain evidence="2 3">SJ27-4</strain>
    </source>
</reference>
<dbReference type="RefSeq" id="WP_277361985.1">
    <property type="nucleotide sequence ID" value="NZ_JAANXN010000003.1"/>
</dbReference>
<feature type="transmembrane region" description="Helical" evidence="1">
    <location>
        <begin position="126"/>
        <end position="146"/>
    </location>
</feature>
<dbReference type="PANTHER" id="PTHR34821:SF2">
    <property type="entry name" value="INNER MEMBRANE PROTEIN YDCZ"/>
    <property type="match status" value="1"/>
</dbReference>
<feature type="transmembrane region" description="Helical" evidence="1">
    <location>
        <begin position="30"/>
        <end position="56"/>
    </location>
</feature>
<feature type="transmembrane region" description="Helical" evidence="1">
    <location>
        <begin position="267"/>
        <end position="287"/>
    </location>
</feature>
<evidence type="ECO:0000313" key="2">
    <source>
        <dbReference type="EMBL" id="MDF8370538.1"/>
    </source>
</evidence>
<feature type="transmembrane region" description="Helical" evidence="1">
    <location>
        <begin position="158"/>
        <end position="178"/>
    </location>
</feature>
<dbReference type="PANTHER" id="PTHR34821">
    <property type="entry name" value="INNER MEMBRANE PROTEIN YDCZ"/>
    <property type="match status" value="1"/>
</dbReference>
<feature type="transmembrane region" description="Helical" evidence="1">
    <location>
        <begin position="68"/>
        <end position="88"/>
    </location>
</feature>
<evidence type="ECO:0000256" key="1">
    <source>
        <dbReference type="SAM" id="Phobius"/>
    </source>
</evidence>